<evidence type="ECO:0000313" key="2">
    <source>
        <dbReference type="Proteomes" id="UP001497497"/>
    </source>
</evidence>
<keyword evidence="2" id="KW-1185">Reference proteome</keyword>
<gene>
    <name evidence="1" type="ORF">GSLYS_00009449001</name>
</gene>
<proteinExistence type="predicted"/>
<reference evidence="1 2" key="1">
    <citation type="submission" date="2024-04" db="EMBL/GenBank/DDBJ databases">
        <authorList>
            <consortium name="Genoscope - CEA"/>
            <person name="William W."/>
        </authorList>
    </citation>
    <scope>NUCLEOTIDE SEQUENCE [LARGE SCALE GENOMIC DNA]</scope>
</reference>
<accession>A0AAV2HN61</accession>
<dbReference type="EMBL" id="CAXITT010000203">
    <property type="protein sequence ID" value="CAL1535489.1"/>
    <property type="molecule type" value="Genomic_DNA"/>
</dbReference>
<dbReference type="Proteomes" id="UP001497497">
    <property type="component" value="Unassembled WGS sequence"/>
</dbReference>
<comment type="caution">
    <text evidence="1">The sequence shown here is derived from an EMBL/GenBank/DDBJ whole genome shotgun (WGS) entry which is preliminary data.</text>
</comment>
<protein>
    <submittedName>
        <fullName evidence="1">Uncharacterized protein</fullName>
    </submittedName>
</protein>
<name>A0AAV2HN61_LYMST</name>
<sequence length="82" mass="8997">MSSKYDEDVCDNPIFCKISSEFAEYITKLIASKGILCVPKFSIAASISLSKQDVEDHILLPTKDVVDDNDDFKTCSGKACSN</sequence>
<organism evidence="1 2">
    <name type="scientific">Lymnaea stagnalis</name>
    <name type="common">Great pond snail</name>
    <name type="synonym">Helix stagnalis</name>
    <dbReference type="NCBI Taxonomy" id="6523"/>
    <lineage>
        <taxon>Eukaryota</taxon>
        <taxon>Metazoa</taxon>
        <taxon>Spiralia</taxon>
        <taxon>Lophotrochozoa</taxon>
        <taxon>Mollusca</taxon>
        <taxon>Gastropoda</taxon>
        <taxon>Heterobranchia</taxon>
        <taxon>Euthyneura</taxon>
        <taxon>Panpulmonata</taxon>
        <taxon>Hygrophila</taxon>
        <taxon>Lymnaeoidea</taxon>
        <taxon>Lymnaeidae</taxon>
        <taxon>Lymnaea</taxon>
    </lineage>
</organism>
<evidence type="ECO:0000313" key="1">
    <source>
        <dbReference type="EMBL" id="CAL1535489.1"/>
    </source>
</evidence>
<dbReference type="AlphaFoldDB" id="A0AAV2HN61"/>